<keyword evidence="1" id="KW-1133">Transmembrane helix</keyword>
<proteinExistence type="predicted"/>
<dbReference type="InterPro" id="IPR031596">
    <property type="entry name" value="MaAIMP_sms"/>
</dbReference>
<evidence type="ECO:0000313" key="2">
    <source>
        <dbReference type="EMBL" id="NDL57713.1"/>
    </source>
</evidence>
<sequence>MSGGAVAMLVVSIVVVWGGLAAGIVYLRRHPDEPGDEN</sequence>
<keyword evidence="3" id="KW-1185">Reference proteome</keyword>
<dbReference type="NCBIfam" id="NF033493">
    <property type="entry name" value="MetS_like_NSS"/>
    <property type="match status" value="1"/>
</dbReference>
<name>A0A7K3M323_9ACTN</name>
<keyword evidence="1" id="KW-0812">Transmembrane</keyword>
<keyword evidence="1" id="KW-0472">Membrane</keyword>
<feature type="transmembrane region" description="Helical" evidence="1">
    <location>
        <begin position="6"/>
        <end position="27"/>
    </location>
</feature>
<dbReference type="EMBL" id="WLZY01000003">
    <property type="protein sequence ID" value="NDL57713.1"/>
    <property type="molecule type" value="Genomic_DNA"/>
</dbReference>
<gene>
    <name evidence="2" type="ORF">F7O44_11570</name>
</gene>
<evidence type="ECO:0000313" key="3">
    <source>
        <dbReference type="Proteomes" id="UP000460435"/>
    </source>
</evidence>
<dbReference type="Proteomes" id="UP000460435">
    <property type="component" value="Unassembled WGS sequence"/>
</dbReference>
<reference evidence="2 3" key="1">
    <citation type="submission" date="2019-11" db="EMBL/GenBank/DDBJ databases">
        <authorList>
            <person name="Li X.-J."/>
            <person name="Feng X.-M."/>
        </authorList>
    </citation>
    <scope>NUCLEOTIDE SEQUENCE [LARGE SCALE GENOMIC DNA]</scope>
    <source>
        <strain evidence="2 3">XMNu-373</strain>
    </source>
</reference>
<protein>
    <submittedName>
        <fullName evidence="2">Methionine/alanine import family NSS transporter small subunit</fullName>
    </submittedName>
</protein>
<dbReference type="RefSeq" id="WP_162450385.1">
    <property type="nucleotide sequence ID" value="NZ_WLZY01000003.1"/>
</dbReference>
<comment type="caution">
    <text evidence="2">The sequence shown here is derived from an EMBL/GenBank/DDBJ whole genome shotgun (WGS) entry which is preliminary data.</text>
</comment>
<dbReference type="Pfam" id="PF16951">
    <property type="entry name" value="MaAIMP_sms"/>
    <property type="match status" value="1"/>
</dbReference>
<dbReference type="AlphaFoldDB" id="A0A7K3M323"/>
<evidence type="ECO:0000256" key="1">
    <source>
        <dbReference type="SAM" id="Phobius"/>
    </source>
</evidence>
<accession>A0A7K3M323</accession>
<organism evidence="2 3">
    <name type="scientific">Phytoactinopolyspora mesophila</name>
    <dbReference type="NCBI Taxonomy" id="2650750"/>
    <lineage>
        <taxon>Bacteria</taxon>
        <taxon>Bacillati</taxon>
        <taxon>Actinomycetota</taxon>
        <taxon>Actinomycetes</taxon>
        <taxon>Jiangellales</taxon>
        <taxon>Jiangellaceae</taxon>
        <taxon>Phytoactinopolyspora</taxon>
    </lineage>
</organism>